<dbReference type="FunFam" id="2.60.40.420:FF:000031">
    <property type="entry name" value="Laccase-2 isoform A"/>
    <property type="match status" value="1"/>
</dbReference>
<evidence type="ECO:0000313" key="10">
    <source>
        <dbReference type="Proteomes" id="UP001152799"/>
    </source>
</evidence>
<dbReference type="Pfam" id="PF00394">
    <property type="entry name" value="Cu-oxidase"/>
    <property type="match status" value="1"/>
</dbReference>
<dbReference type="GO" id="GO:0005507">
    <property type="term" value="F:copper ion binding"/>
    <property type="evidence" value="ECO:0007669"/>
    <property type="project" value="InterPro"/>
</dbReference>
<feature type="signal peptide" evidence="5">
    <location>
        <begin position="1"/>
        <end position="19"/>
    </location>
</feature>
<dbReference type="GO" id="GO:0006826">
    <property type="term" value="P:iron ion transport"/>
    <property type="evidence" value="ECO:0007669"/>
    <property type="project" value="TreeGrafter"/>
</dbReference>
<dbReference type="CDD" id="cd13884">
    <property type="entry name" value="CuRO_2_tcLCC_insect_like"/>
    <property type="match status" value="1"/>
</dbReference>
<dbReference type="SUPFAM" id="SSF49503">
    <property type="entry name" value="Cupredoxins"/>
    <property type="match status" value="3"/>
</dbReference>
<keyword evidence="4" id="KW-0186">Copper</keyword>
<dbReference type="CDD" id="cd13905">
    <property type="entry name" value="CuRO_3_tcLLC2_insect_like"/>
    <property type="match status" value="1"/>
</dbReference>
<dbReference type="PANTHER" id="PTHR11709">
    <property type="entry name" value="MULTI-COPPER OXIDASE"/>
    <property type="match status" value="1"/>
</dbReference>
<evidence type="ECO:0000256" key="1">
    <source>
        <dbReference type="ARBA" id="ARBA00010609"/>
    </source>
</evidence>
<dbReference type="InterPro" id="IPR011707">
    <property type="entry name" value="Cu-oxidase-like_N"/>
</dbReference>
<dbReference type="PANTHER" id="PTHR11709:SF394">
    <property type="entry name" value="FI03373P-RELATED"/>
    <property type="match status" value="1"/>
</dbReference>
<dbReference type="Pfam" id="PF07732">
    <property type="entry name" value="Cu-oxidase_3"/>
    <property type="match status" value="1"/>
</dbReference>
<dbReference type="OrthoDB" id="2121828at2759"/>
<protein>
    <recommendedName>
        <fullName evidence="11">Laccase</fullName>
    </recommendedName>
</protein>
<comment type="similarity">
    <text evidence="1">Belongs to the multicopper oxidase family.</text>
</comment>
<evidence type="ECO:0000259" key="8">
    <source>
        <dbReference type="Pfam" id="PF07732"/>
    </source>
</evidence>
<evidence type="ECO:0000259" key="7">
    <source>
        <dbReference type="Pfam" id="PF07731"/>
    </source>
</evidence>
<dbReference type="PROSITE" id="PS00079">
    <property type="entry name" value="MULTICOPPER_OXIDASE1"/>
    <property type="match status" value="1"/>
</dbReference>
<keyword evidence="3" id="KW-0560">Oxidoreductase</keyword>
<dbReference type="GO" id="GO:0016491">
    <property type="term" value="F:oxidoreductase activity"/>
    <property type="evidence" value="ECO:0007669"/>
    <property type="project" value="UniProtKB-KW"/>
</dbReference>
<evidence type="ECO:0000256" key="3">
    <source>
        <dbReference type="ARBA" id="ARBA00023002"/>
    </source>
</evidence>
<evidence type="ECO:0000259" key="6">
    <source>
        <dbReference type="Pfam" id="PF00394"/>
    </source>
</evidence>
<evidence type="ECO:0000256" key="2">
    <source>
        <dbReference type="ARBA" id="ARBA00022723"/>
    </source>
</evidence>
<dbReference type="PROSITE" id="PS00080">
    <property type="entry name" value="MULTICOPPER_OXIDASE2"/>
    <property type="match status" value="1"/>
</dbReference>
<dbReference type="GO" id="GO:0005886">
    <property type="term" value="C:plasma membrane"/>
    <property type="evidence" value="ECO:0007669"/>
    <property type="project" value="TreeGrafter"/>
</dbReference>
<keyword evidence="2" id="KW-0479">Metal-binding</keyword>
<accession>A0A9N9MYM4</accession>
<reference evidence="9" key="1">
    <citation type="submission" date="2022-01" db="EMBL/GenBank/DDBJ databases">
        <authorList>
            <person name="King R."/>
        </authorList>
    </citation>
    <scope>NUCLEOTIDE SEQUENCE</scope>
</reference>
<gene>
    <name evidence="9" type="ORF">CEUTPL_LOCUS13369</name>
</gene>
<evidence type="ECO:0008006" key="11">
    <source>
        <dbReference type="Google" id="ProtNLM"/>
    </source>
</evidence>
<dbReference type="InterPro" id="IPR045087">
    <property type="entry name" value="Cu-oxidase_fam"/>
</dbReference>
<evidence type="ECO:0000256" key="5">
    <source>
        <dbReference type="SAM" id="SignalP"/>
    </source>
</evidence>
<dbReference type="InterPro" id="IPR001117">
    <property type="entry name" value="Cu-oxidase_2nd"/>
</dbReference>
<dbReference type="Proteomes" id="UP001152799">
    <property type="component" value="Chromosome 8"/>
</dbReference>
<dbReference type="FunFam" id="2.60.40.420:FF:000045">
    <property type="entry name" value="Laccase 2"/>
    <property type="match status" value="1"/>
</dbReference>
<dbReference type="InterPro" id="IPR008972">
    <property type="entry name" value="Cupredoxin"/>
</dbReference>
<dbReference type="InterPro" id="IPR011706">
    <property type="entry name" value="Cu-oxidase_C"/>
</dbReference>
<dbReference type="InterPro" id="IPR002355">
    <property type="entry name" value="Cu_oxidase_Cu_BS"/>
</dbReference>
<feature type="domain" description="Plastocyanin-like" evidence="8">
    <location>
        <begin position="88"/>
        <end position="197"/>
    </location>
</feature>
<dbReference type="EMBL" id="OU892284">
    <property type="protein sequence ID" value="CAG9772968.1"/>
    <property type="molecule type" value="Genomic_DNA"/>
</dbReference>
<dbReference type="CDD" id="cd13858">
    <property type="entry name" value="CuRO_1_tcLCC2_insect_like"/>
    <property type="match status" value="1"/>
</dbReference>
<evidence type="ECO:0000256" key="4">
    <source>
        <dbReference type="ARBA" id="ARBA00023008"/>
    </source>
</evidence>
<proteinExistence type="inferred from homology"/>
<sequence>MKNFAIVFVSLHLLWTVTAFKLNDGQTSATKKSDYVLLDEPHPCTRKCIQGESMVCHYNFEVENYYTMSKACHDCPSNRTDCFKKDCIAADGHDRALVSVNRQIPGPSIEVCLGDQIIVKVENHLMTESTTIHWHGQHQEATPYMDGVPYVTQCPIPPKTSFTYNFNATYAGTHFWHSHIGMQRVDGCYGPLVVRVPEESNALAPVYDYDLPIHTMMLIDWEGISAVEKFLYHSHSIGNNKPATLLINGMGSQKEFVHENKTIYTPLARFPVDQGYRYRFRVINAGYLNCPIEMSVDNHTMEVISSDGADVKPVKADSLVTYAGERFDFVLTADQPKSLYWIRFRGLMDCDERYNMAHEAAVLEYYTGSAKREDDITTNSRFLKDFVELKDDILPPSKPNWNDSHKPGIQINSLNEGTEGKKTHISMPELSALQKWDRSLEFKPDVQLFLGYDFYKLENYHFHRPGYEFYNVTPANQMLTPQINHISMEMPSFSLLSQRDEIVDDTFCNETTVQDKDCVNNYCECPYVYQIPLDAVVELVIIDEGFAYNANHPLHLHGYAFRVVAMEKIGENVTVAQVKERDAQGLIKRNLLDAPYKDTVTVPDGGYTIVRFHATNPGFWIFHCHLEMHVEVGMALVFKVGDNKQMLKVPEGFPRCGNYAPIASN</sequence>
<dbReference type="Pfam" id="PF07731">
    <property type="entry name" value="Cu-oxidase_2"/>
    <property type="match status" value="1"/>
</dbReference>
<dbReference type="AlphaFoldDB" id="A0A9N9MYM4"/>
<keyword evidence="10" id="KW-1185">Reference proteome</keyword>
<evidence type="ECO:0000313" key="9">
    <source>
        <dbReference type="EMBL" id="CAG9772968.1"/>
    </source>
</evidence>
<feature type="domain" description="Plastocyanin-like" evidence="6">
    <location>
        <begin position="218"/>
        <end position="366"/>
    </location>
</feature>
<dbReference type="InterPro" id="IPR033138">
    <property type="entry name" value="Cu_oxidase_CS"/>
</dbReference>
<organism evidence="9 10">
    <name type="scientific">Ceutorhynchus assimilis</name>
    <name type="common">cabbage seed weevil</name>
    <dbReference type="NCBI Taxonomy" id="467358"/>
    <lineage>
        <taxon>Eukaryota</taxon>
        <taxon>Metazoa</taxon>
        <taxon>Ecdysozoa</taxon>
        <taxon>Arthropoda</taxon>
        <taxon>Hexapoda</taxon>
        <taxon>Insecta</taxon>
        <taxon>Pterygota</taxon>
        <taxon>Neoptera</taxon>
        <taxon>Endopterygota</taxon>
        <taxon>Coleoptera</taxon>
        <taxon>Polyphaga</taxon>
        <taxon>Cucujiformia</taxon>
        <taxon>Curculionidae</taxon>
        <taxon>Ceutorhynchinae</taxon>
        <taxon>Ceutorhynchus</taxon>
    </lineage>
</organism>
<name>A0A9N9MYM4_9CUCU</name>
<keyword evidence="5" id="KW-0732">Signal</keyword>
<dbReference type="Gene3D" id="2.60.40.420">
    <property type="entry name" value="Cupredoxins - blue copper proteins"/>
    <property type="match status" value="3"/>
</dbReference>
<feature type="chain" id="PRO_5040104952" description="Laccase" evidence="5">
    <location>
        <begin position="20"/>
        <end position="665"/>
    </location>
</feature>
<feature type="domain" description="Plastocyanin-like" evidence="7">
    <location>
        <begin position="518"/>
        <end position="642"/>
    </location>
</feature>